<organism evidence="14 15">
    <name type="scientific">Powellomyces hirtus</name>
    <dbReference type="NCBI Taxonomy" id="109895"/>
    <lineage>
        <taxon>Eukaryota</taxon>
        <taxon>Fungi</taxon>
        <taxon>Fungi incertae sedis</taxon>
        <taxon>Chytridiomycota</taxon>
        <taxon>Chytridiomycota incertae sedis</taxon>
        <taxon>Chytridiomycetes</taxon>
        <taxon>Spizellomycetales</taxon>
        <taxon>Powellomycetaceae</taxon>
        <taxon>Powellomyces</taxon>
    </lineage>
</organism>
<comment type="function">
    <text evidence="10">Plays an important role in control of proteasome function. Inhibits the hydrolysis of protein and peptide substrates by the 20S proteasome. Also inhibits the activation of the proteasome by the proteasome regulatory proteins PA700 and PA28.</text>
</comment>
<name>A0A507DPX7_9FUNG</name>
<dbReference type="AlphaFoldDB" id="A0A507DPX7"/>
<feature type="compositionally biased region" description="Pro residues" evidence="11">
    <location>
        <begin position="337"/>
        <end position="349"/>
    </location>
</feature>
<evidence type="ECO:0000259" key="12">
    <source>
        <dbReference type="Pfam" id="PF08577"/>
    </source>
</evidence>
<feature type="region of interest" description="Disordered" evidence="11">
    <location>
        <begin position="299"/>
        <end position="365"/>
    </location>
</feature>
<keyword evidence="15" id="KW-1185">Reference proteome</keyword>
<feature type="compositionally biased region" description="Gly residues" evidence="11">
    <location>
        <begin position="350"/>
        <end position="365"/>
    </location>
</feature>
<sequence length="365" mass="38189">MSSASSSTHPSTTCETDSPLHPPALFQTLHGILPPNATPLLTSPADLVMALFHAAMLRFGFRFLGLGEAGNGNGTNQQPDVAEGETPPLPADWNGAGDMFSFRYRHSQSSLTFLLKGVKVGSKLVVHGMGIEDEKLHTLELSLPTFISPAFPFPYTTTQQQQQLGGGGESALQSAFASADRLHAVLTEFRVKIVQQLIPGLDKPGFEEWKNRPEPTTTSTHAPPYHPIPSPHTDPHFPYGSGSGGSHLHPTFPGRSPYTIGDTDLDPLAASPGLVFPHTGGLSQGGSMFVGPDHPMFHHGGGGVPRPDRYLPPGAVPPGARFDPIGPFGPRPGGGPGGPPLGGPPPPGRGGPRGPGFPGGGMPFR</sequence>
<feature type="region of interest" description="Disordered" evidence="11">
    <location>
        <begin position="205"/>
        <end position="265"/>
    </location>
</feature>
<reference evidence="14 15" key="1">
    <citation type="journal article" date="2019" name="Sci. Rep.">
        <title>Comparative genomics of chytrid fungi reveal insights into the obligate biotrophic and pathogenic lifestyle of Synchytrium endobioticum.</title>
        <authorList>
            <person name="van de Vossenberg B.T.L.H."/>
            <person name="Warris S."/>
            <person name="Nguyen H.D.T."/>
            <person name="van Gent-Pelzer M.P.E."/>
            <person name="Joly D.L."/>
            <person name="van de Geest H.C."/>
            <person name="Bonants P.J.M."/>
            <person name="Smith D.S."/>
            <person name="Levesque C.A."/>
            <person name="van der Lee T.A.J."/>
        </authorList>
    </citation>
    <scope>NUCLEOTIDE SEQUENCE [LARGE SCALE GENOMIC DNA]</scope>
    <source>
        <strain evidence="14 15">CBS 809.83</strain>
    </source>
</reference>
<dbReference type="GO" id="GO:0070628">
    <property type="term" value="F:proteasome binding"/>
    <property type="evidence" value="ECO:0007669"/>
    <property type="project" value="InterPro"/>
</dbReference>
<evidence type="ECO:0000256" key="2">
    <source>
        <dbReference type="ARBA" id="ARBA00004496"/>
    </source>
</evidence>
<accession>A0A507DPX7</accession>
<evidence type="ECO:0000256" key="7">
    <source>
        <dbReference type="ARBA" id="ARBA00022824"/>
    </source>
</evidence>
<dbReference type="GO" id="GO:0005783">
    <property type="term" value="C:endoplasmic reticulum"/>
    <property type="evidence" value="ECO:0007669"/>
    <property type="project" value="UniProtKB-SubCell"/>
</dbReference>
<comment type="subcellular location">
    <subcellularLocation>
        <location evidence="2">Cytoplasm</location>
    </subcellularLocation>
    <subcellularLocation>
        <location evidence="1">Endoplasmic reticulum</location>
    </subcellularLocation>
</comment>
<keyword evidence="9" id="KW-0007">Acetylation</keyword>
<keyword evidence="6" id="KW-0597">Phosphoprotein</keyword>
<dbReference type="Pfam" id="PF08577">
    <property type="entry name" value="PI31_Prot_C"/>
    <property type="match status" value="1"/>
</dbReference>
<dbReference type="PANTHER" id="PTHR13266:SF1">
    <property type="entry name" value="PROTEASOME INHIBITOR PI31 SUBUNIT"/>
    <property type="match status" value="1"/>
</dbReference>
<dbReference type="InterPro" id="IPR021625">
    <property type="entry name" value="PI31_Prot_N"/>
</dbReference>
<evidence type="ECO:0000256" key="1">
    <source>
        <dbReference type="ARBA" id="ARBA00004240"/>
    </source>
</evidence>
<dbReference type="GO" id="GO:0000502">
    <property type="term" value="C:proteasome complex"/>
    <property type="evidence" value="ECO:0007669"/>
    <property type="project" value="UniProtKB-KW"/>
</dbReference>
<dbReference type="InterPro" id="IPR045128">
    <property type="entry name" value="PI31-like"/>
</dbReference>
<evidence type="ECO:0000256" key="5">
    <source>
        <dbReference type="ARBA" id="ARBA00022490"/>
    </source>
</evidence>
<keyword evidence="5" id="KW-0963">Cytoplasm</keyword>
<feature type="domain" description="PI31 proteasome regulator N-terminal" evidence="13">
    <location>
        <begin position="38"/>
        <end position="203"/>
    </location>
</feature>
<protein>
    <submittedName>
        <fullName evidence="14">Uncharacterized protein</fullName>
    </submittedName>
</protein>
<keyword evidence="8" id="KW-0647">Proteasome</keyword>
<dbReference type="InterPro" id="IPR013886">
    <property type="entry name" value="PI31_Prot_C"/>
</dbReference>
<dbReference type="GO" id="GO:0043161">
    <property type="term" value="P:proteasome-mediated ubiquitin-dependent protein catabolic process"/>
    <property type="evidence" value="ECO:0007669"/>
    <property type="project" value="InterPro"/>
</dbReference>
<feature type="compositionally biased region" description="Low complexity" evidence="11">
    <location>
        <begin position="1"/>
        <end position="13"/>
    </location>
</feature>
<evidence type="ECO:0000256" key="11">
    <source>
        <dbReference type="SAM" id="MobiDB-lite"/>
    </source>
</evidence>
<dbReference type="Gene3D" id="3.40.1000.30">
    <property type="match status" value="1"/>
</dbReference>
<keyword evidence="4" id="KW-0488">Methylation</keyword>
<evidence type="ECO:0000256" key="8">
    <source>
        <dbReference type="ARBA" id="ARBA00022942"/>
    </source>
</evidence>
<dbReference type="GO" id="GO:0004866">
    <property type="term" value="F:endopeptidase inhibitor activity"/>
    <property type="evidence" value="ECO:0007669"/>
    <property type="project" value="InterPro"/>
</dbReference>
<evidence type="ECO:0000256" key="9">
    <source>
        <dbReference type="ARBA" id="ARBA00022990"/>
    </source>
</evidence>
<evidence type="ECO:0000256" key="4">
    <source>
        <dbReference type="ARBA" id="ARBA00022481"/>
    </source>
</evidence>
<evidence type="ECO:0000313" key="15">
    <source>
        <dbReference type="Proteomes" id="UP000318582"/>
    </source>
</evidence>
<dbReference type="EMBL" id="QEAQ01000198">
    <property type="protein sequence ID" value="TPX53742.1"/>
    <property type="molecule type" value="Genomic_DNA"/>
</dbReference>
<feature type="domain" description="PI31 proteasome regulator C-terminal" evidence="12">
    <location>
        <begin position="260"/>
        <end position="327"/>
    </location>
</feature>
<dbReference type="Proteomes" id="UP000318582">
    <property type="component" value="Unassembled WGS sequence"/>
</dbReference>
<evidence type="ECO:0000256" key="10">
    <source>
        <dbReference type="ARBA" id="ARBA00024805"/>
    </source>
</evidence>
<evidence type="ECO:0000313" key="14">
    <source>
        <dbReference type="EMBL" id="TPX53742.1"/>
    </source>
</evidence>
<dbReference type="PANTHER" id="PTHR13266">
    <property type="entry name" value="PROTEASOME INHIBITOR"/>
    <property type="match status" value="1"/>
</dbReference>
<comment type="caution">
    <text evidence="14">The sequence shown here is derived from an EMBL/GenBank/DDBJ whole genome shotgun (WGS) entry which is preliminary data.</text>
</comment>
<evidence type="ECO:0000256" key="6">
    <source>
        <dbReference type="ARBA" id="ARBA00022553"/>
    </source>
</evidence>
<dbReference type="STRING" id="109895.A0A507DPX7"/>
<evidence type="ECO:0000256" key="3">
    <source>
        <dbReference type="ARBA" id="ARBA00006405"/>
    </source>
</evidence>
<proteinExistence type="inferred from homology"/>
<gene>
    <name evidence="14" type="ORF">PhCBS80983_g06187</name>
</gene>
<dbReference type="Pfam" id="PF11566">
    <property type="entry name" value="PI31_Prot_N"/>
    <property type="match status" value="1"/>
</dbReference>
<feature type="region of interest" description="Disordered" evidence="11">
    <location>
        <begin position="1"/>
        <end position="20"/>
    </location>
</feature>
<evidence type="ECO:0000259" key="13">
    <source>
        <dbReference type="Pfam" id="PF11566"/>
    </source>
</evidence>
<keyword evidence="7" id="KW-0256">Endoplasmic reticulum</keyword>
<comment type="similarity">
    <text evidence="3">Belongs to the proteasome inhibitor PI31 family.</text>
</comment>